<comment type="caution">
    <text evidence="2">The sequence shown here is derived from an EMBL/GenBank/DDBJ whole genome shotgun (WGS) entry which is preliminary data.</text>
</comment>
<dbReference type="SUPFAM" id="SSF52540">
    <property type="entry name" value="P-loop containing nucleoside triphosphate hydrolases"/>
    <property type="match status" value="1"/>
</dbReference>
<dbReference type="PANTHER" id="PTHR37291:SF1">
    <property type="entry name" value="TYPE IV METHYL-DIRECTED RESTRICTION ENZYME ECOKMCRB SUBUNIT"/>
    <property type="match status" value="1"/>
</dbReference>
<dbReference type="Proteomes" id="UP000199242">
    <property type="component" value="Unassembled WGS sequence"/>
</dbReference>
<name>A0ABY0R2U6_9FLAO</name>
<dbReference type="Pfam" id="PF07728">
    <property type="entry name" value="AAA_5"/>
    <property type="match status" value="1"/>
</dbReference>
<proteinExistence type="predicted"/>
<evidence type="ECO:0000259" key="1">
    <source>
        <dbReference type="Pfam" id="PF07728"/>
    </source>
</evidence>
<reference evidence="2 3" key="1">
    <citation type="submission" date="2016-10" db="EMBL/GenBank/DDBJ databases">
        <authorList>
            <person name="Varghese N."/>
            <person name="Submissions S."/>
        </authorList>
    </citation>
    <scope>NUCLEOTIDE SEQUENCE [LARGE SCALE GENOMIC DNA]</scope>
    <source>
        <strain evidence="2 3">CGMCC 1.10941</strain>
    </source>
</reference>
<feature type="domain" description="ATPase dynein-related AAA" evidence="1">
    <location>
        <begin position="812"/>
        <end position="898"/>
    </location>
</feature>
<dbReference type="InterPro" id="IPR011704">
    <property type="entry name" value="ATPase_dyneun-rel_AAA"/>
</dbReference>
<dbReference type="Gene3D" id="3.40.50.300">
    <property type="entry name" value="P-loop containing nucleotide triphosphate hydrolases"/>
    <property type="match status" value="2"/>
</dbReference>
<dbReference type="RefSeq" id="WP_228400662.1">
    <property type="nucleotide sequence ID" value="NZ_FNHD01000023.1"/>
</dbReference>
<accession>A0ABY0R2U6</accession>
<sequence>MSDERKLKYISANDFKKLMNSDLVFEAIEFIRNNNIELIKSTKYSILIEGKTYPPKEIMRYMAQLKQFKIDESTLFGGKVNKPFQDLGFEIVVNKGDSMVNSEVLNFCVNRYNNAITNTDWLKTQEIYKFNFIDWTQNNIDFQNDSFEEIKSKIELSQKQTYSPNSTVKGVNFIQTIIRYQDDFVTIEDLLKIKQIVNGEIPVNKENLTLSFSSFPKTSAFLSFYKPERFIAYDNESLPSHMYLTNIHDAPKRDFKAFEFYQEFYMTVKELLKESTINVQKIIEILNVEEFTELHWNFIAQDFLLYVTRKIMSVNTLQKKYDSFVEQQKPENTQWYQDIKFYTEVIAQLKKNCENNKYNSYGELNSDYKIISNNTNGDFLERYLFMSSNGFSTIRNQLIKLTVRQKIREKVSNDFSILLNILLENDIRKCFTKTQTLIEGNNRTVIYRFLRSLFPYNLTSVDAPNHFDSLLKKLYDDFEIIVTSDNQINKNKEVLDQISYQDIYKAQIFFWMYRIEDKTGNINNTETSQDSEITDMTTKFPLNQILYGAPGTGKTHLTKKIAVEIINGIRKRSRAEVLSEYEDLKNLGHIKFTTFHQSMSYEDFVEGIRPEEINGQIIYEKKSGIFKELCSVAQSANVANNSLDIDFDNCNYFKMSLGGLQNLEKHQWSIDNGLLFLGWGEDKDFTDLKDIEEWNVFRDKFKEKYPELVEESKYVIQAMFWFQRMKIGDVVLISKGNKIIDAIGVIESEYFYDDKKDLEHYQFRKVKWLATDLNLNSNVFVSKGISQQTIYQFYDKDVKKDFIKEMFKKEKDSVQKNYVLIIDEINRGNLSAIFGELITLLEADKRKGVYVDNDEYIETILPYSNEVFSVPDNLYIIGTMNTADRSVEAMDTALRRRFSFTEMPSDPDLVKANKIIYDTLWQYEDVGWDDSRWIEVENGLKELFEFNLDWEEDKFQLWDGFTKEGYNIKDAEKLNPYFEEKVSLNTILKTINDRIEFLIDTDHQIGHSYLLKVKCLKDLSNIFANNIIPLLEEYFYGDYGKIGLVLGGGFVISKTINGENILAQNFAYNTEILDEKEVFKFIPQDSWNAETFISIYNPEKLKPSDVQK</sequence>
<dbReference type="InterPro" id="IPR027417">
    <property type="entry name" value="P-loop_NTPase"/>
</dbReference>
<protein>
    <submittedName>
        <fullName evidence="2">AAA domain (Dynein-related subfamily)</fullName>
    </submittedName>
</protein>
<dbReference type="EMBL" id="FNHD01000023">
    <property type="protein sequence ID" value="SDM32984.1"/>
    <property type="molecule type" value="Genomic_DNA"/>
</dbReference>
<evidence type="ECO:0000313" key="3">
    <source>
        <dbReference type="Proteomes" id="UP000199242"/>
    </source>
</evidence>
<evidence type="ECO:0000313" key="2">
    <source>
        <dbReference type="EMBL" id="SDM32984.1"/>
    </source>
</evidence>
<dbReference type="InterPro" id="IPR052934">
    <property type="entry name" value="Methyl-DNA_Rec/Restrict_Enz"/>
</dbReference>
<gene>
    <name evidence="2" type="ORF">SAMN05216273_12312</name>
</gene>
<keyword evidence="3" id="KW-1185">Reference proteome</keyword>
<dbReference type="PANTHER" id="PTHR37291">
    <property type="entry name" value="5-METHYLCYTOSINE-SPECIFIC RESTRICTION ENZYME B"/>
    <property type="match status" value="1"/>
</dbReference>
<organism evidence="2 3">
    <name type="scientific">Chryseobacterium taihuense</name>
    <dbReference type="NCBI Taxonomy" id="1141221"/>
    <lineage>
        <taxon>Bacteria</taxon>
        <taxon>Pseudomonadati</taxon>
        <taxon>Bacteroidota</taxon>
        <taxon>Flavobacteriia</taxon>
        <taxon>Flavobacteriales</taxon>
        <taxon>Weeksellaceae</taxon>
        <taxon>Chryseobacterium group</taxon>
        <taxon>Chryseobacterium</taxon>
    </lineage>
</organism>